<comment type="similarity">
    <text evidence="2">Belongs to the PC-esterase family. TBL subfamily.</text>
</comment>
<comment type="subcellular location">
    <subcellularLocation>
        <location evidence="1">Membrane</location>
        <topology evidence="1">Single-pass membrane protein</topology>
    </subcellularLocation>
</comment>
<evidence type="ECO:0000256" key="4">
    <source>
        <dbReference type="ARBA" id="ARBA00022968"/>
    </source>
</evidence>
<organism evidence="10 11">
    <name type="scientific">Saponaria officinalis</name>
    <name type="common">Common soapwort</name>
    <name type="synonym">Lychnis saponaria</name>
    <dbReference type="NCBI Taxonomy" id="3572"/>
    <lineage>
        <taxon>Eukaryota</taxon>
        <taxon>Viridiplantae</taxon>
        <taxon>Streptophyta</taxon>
        <taxon>Embryophyta</taxon>
        <taxon>Tracheophyta</taxon>
        <taxon>Spermatophyta</taxon>
        <taxon>Magnoliopsida</taxon>
        <taxon>eudicotyledons</taxon>
        <taxon>Gunneridae</taxon>
        <taxon>Pentapetalae</taxon>
        <taxon>Caryophyllales</taxon>
        <taxon>Caryophyllaceae</taxon>
        <taxon>Caryophylleae</taxon>
        <taxon>Saponaria</taxon>
    </lineage>
</organism>
<evidence type="ECO:0000313" key="11">
    <source>
        <dbReference type="Proteomes" id="UP001443914"/>
    </source>
</evidence>
<evidence type="ECO:0000313" key="10">
    <source>
        <dbReference type="EMBL" id="KAK9674211.1"/>
    </source>
</evidence>
<evidence type="ECO:0008006" key="12">
    <source>
        <dbReference type="Google" id="ProtNLM"/>
    </source>
</evidence>
<dbReference type="GO" id="GO:0005794">
    <property type="term" value="C:Golgi apparatus"/>
    <property type="evidence" value="ECO:0007669"/>
    <property type="project" value="TreeGrafter"/>
</dbReference>
<feature type="transmembrane region" description="Helical" evidence="7">
    <location>
        <begin position="7"/>
        <end position="24"/>
    </location>
</feature>
<keyword evidence="5 7" id="KW-1133">Transmembrane helix</keyword>
<evidence type="ECO:0000256" key="1">
    <source>
        <dbReference type="ARBA" id="ARBA00004167"/>
    </source>
</evidence>
<feature type="domain" description="Trichome birefringence-like C-terminal" evidence="8">
    <location>
        <begin position="86"/>
        <end position="351"/>
    </location>
</feature>
<keyword evidence="3 7" id="KW-0812">Transmembrane</keyword>
<comment type="caution">
    <text evidence="10">The sequence shown here is derived from an EMBL/GenBank/DDBJ whole genome shotgun (WGS) entry which is preliminary data.</text>
</comment>
<evidence type="ECO:0000256" key="3">
    <source>
        <dbReference type="ARBA" id="ARBA00022692"/>
    </source>
</evidence>
<feature type="domain" description="Trichome birefringence-like N-terminal" evidence="9">
    <location>
        <begin position="33"/>
        <end position="85"/>
    </location>
</feature>
<sequence>MTNLRKNIVPFVWLVITIISSILFNQSNGQKNSCNIFEGSWIKDESYPLYDSFVCPFLRTQFDCQKNGRLDKDYLKYRWQPNECNLTRFDAKEFMTSARGKKILFVGDSLSLNQWQSFTCMLHAAVPSAKYTFVEQKPLYYFEFPEYQLSITMQWHQFLVDIDDEKIGRVLKLDSIKAGDAWKDFDLLVFDSWHWWFYKPPQQPWDFIQLGNNIIKDMDRTQAFQIAFQTWANWVDLEVDHSKTKVVYQGISASHYRGSDFGKPSAKNCGSETEPVMGSTSPTPPSQGIEIVKNIISKMKNPAIFLDISLLTTLRPDAHPKYYADLVHTDCDCTHWCIAGVPDSWNLLLLASI</sequence>
<evidence type="ECO:0000259" key="9">
    <source>
        <dbReference type="Pfam" id="PF14416"/>
    </source>
</evidence>
<name>A0AAW1HDN9_SAPOF</name>
<dbReference type="InterPro" id="IPR026057">
    <property type="entry name" value="TBL_C"/>
</dbReference>
<accession>A0AAW1HDN9</accession>
<keyword evidence="4" id="KW-0735">Signal-anchor</keyword>
<dbReference type="Proteomes" id="UP001443914">
    <property type="component" value="Unassembled WGS sequence"/>
</dbReference>
<dbReference type="Pfam" id="PF14416">
    <property type="entry name" value="PMR5N"/>
    <property type="match status" value="1"/>
</dbReference>
<evidence type="ECO:0000256" key="2">
    <source>
        <dbReference type="ARBA" id="ARBA00007727"/>
    </source>
</evidence>
<dbReference type="InterPro" id="IPR029962">
    <property type="entry name" value="TBL"/>
</dbReference>
<keyword evidence="11" id="KW-1185">Reference proteome</keyword>
<reference evidence="10" key="1">
    <citation type="submission" date="2024-03" db="EMBL/GenBank/DDBJ databases">
        <title>WGS assembly of Saponaria officinalis var. Norfolk2.</title>
        <authorList>
            <person name="Jenkins J."/>
            <person name="Shu S."/>
            <person name="Grimwood J."/>
            <person name="Barry K."/>
            <person name="Goodstein D."/>
            <person name="Schmutz J."/>
            <person name="Leebens-Mack J."/>
            <person name="Osbourn A."/>
        </authorList>
    </citation>
    <scope>NUCLEOTIDE SEQUENCE [LARGE SCALE GENOMIC DNA]</scope>
    <source>
        <strain evidence="10">JIC</strain>
    </source>
</reference>
<dbReference type="AlphaFoldDB" id="A0AAW1HDN9"/>
<dbReference type="GO" id="GO:0016020">
    <property type="term" value="C:membrane"/>
    <property type="evidence" value="ECO:0007669"/>
    <property type="project" value="UniProtKB-SubCell"/>
</dbReference>
<proteinExistence type="inferred from homology"/>
<dbReference type="Pfam" id="PF13839">
    <property type="entry name" value="PC-Esterase"/>
    <property type="match status" value="1"/>
</dbReference>
<dbReference type="PANTHER" id="PTHR32285">
    <property type="entry name" value="PROTEIN TRICHOME BIREFRINGENCE-LIKE 9-RELATED"/>
    <property type="match status" value="1"/>
</dbReference>
<dbReference type="GO" id="GO:0016413">
    <property type="term" value="F:O-acetyltransferase activity"/>
    <property type="evidence" value="ECO:0007669"/>
    <property type="project" value="InterPro"/>
</dbReference>
<dbReference type="InterPro" id="IPR025846">
    <property type="entry name" value="TBL_N"/>
</dbReference>
<evidence type="ECO:0000256" key="6">
    <source>
        <dbReference type="ARBA" id="ARBA00023136"/>
    </source>
</evidence>
<keyword evidence="6 7" id="KW-0472">Membrane</keyword>
<dbReference type="PANTHER" id="PTHR32285:SF372">
    <property type="entry name" value="PROTEIN TRICHOME BIREFRINGENCE-LIKE 43"/>
    <property type="match status" value="1"/>
</dbReference>
<evidence type="ECO:0000256" key="5">
    <source>
        <dbReference type="ARBA" id="ARBA00022989"/>
    </source>
</evidence>
<dbReference type="EMBL" id="JBDFQZ010000012">
    <property type="protein sequence ID" value="KAK9674211.1"/>
    <property type="molecule type" value="Genomic_DNA"/>
</dbReference>
<evidence type="ECO:0000256" key="7">
    <source>
        <dbReference type="SAM" id="Phobius"/>
    </source>
</evidence>
<gene>
    <name evidence="10" type="ORF">RND81_12G218600</name>
</gene>
<evidence type="ECO:0000259" key="8">
    <source>
        <dbReference type="Pfam" id="PF13839"/>
    </source>
</evidence>
<protein>
    <recommendedName>
        <fullName evidence="12">Trichome birefringence-like N-terminal domain-containing protein</fullName>
    </recommendedName>
</protein>